<evidence type="ECO:0000313" key="3">
    <source>
        <dbReference type="EMBL" id="TCV92865.1"/>
    </source>
</evidence>
<dbReference type="AlphaFoldDB" id="A0A4R3YJJ1"/>
<organism evidence="3 4">
    <name type="scientific">Luteibacter rhizovicinus</name>
    <dbReference type="NCBI Taxonomy" id="242606"/>
    <lineage>
        <taxon>Bacteria</taxon>
        <taxon>Pseudomonadati</taxon>
        <taxon>Pseudomonadota</taxon>
        <taxon>Gammaproteobacteria</taxon>
        <taxon>Lysobacterales</taxon>
        <taxon>Rhodanobacteraceae</taxon>
        <taxon>Luteibacter</taxon>
    </lineage>
</organism>
<keyword evidence="4" id="KW-1185">Reference proteome</keyword>
<dbReference type="Proteomes" id="UP000295645">
    <property type="component" value="Unassembled WGS sequence"/>
</dbReference>
<feature type="transmembrane region" description="Helical" evidence="1">
    <location>
        <begin position="80"/>
        <end position="97"/>
    </location>
</feature>
<feature type="transmembrane region" description="Helical" evidence="1">
    <location>
        <begin position="156"/>
        <end position="174"/>
    </location>
</feature>
<feature type="domain" description="Acyltransferase 3" evidence="2">
    <location>
        <begin position="3"/>
        <end position="323"/>
    </location>
</feature>
<keyword evidence="1" id="KW-0812">Transmembrane</keyword>
<dbReference type="EMBL" id="SMCS01000006">
    <property type="protein sequence ID" value="TCV92865.1"/>
    <property type="molecule type" value="Genomic_DNA"/>
</dbReference>
<evidence type="ECO:0000313" key="4">
    <source>
        <dbReference type="Proteomes" id="UP000295645"/>
    </source>
</evidence>
<dbReference type="InterPro" id="IPR050879">
    <property type="entry name" value="Acyltransferase_3"/>
</dbReference>
<reference evidence="3 4" key="1">
    <citation type="submission" date="2019-03" db="EMBL/GenBank/DDBJ databases">
        <title>Above-ground endophytic microbial communities from plants in different locations in the United States.</title>
        <authorList>
            <person name="Frank C."/>
        </authorList>
    </citation>
    <scope>NUCLEOTIDE SEQUENCE [LARGE SCALE GENOMIC DNA]</scope>
    <source>
        <strain evidence="3 4">LP_13_YM</strain>
    </source>
</reference>
<dbReference type="GO" id="GO:0000271">
    <property type="term" value="P:polysaccharide biosynthetic process"/>
    <property type="evidence" value="ECO:0007669"/>
    <property type="project" value="TreeGrafter"/>
</dbReference>
<feature type="transmembrane region" description="Helical" evidence="1">
    <location>
        <begin position="35"/>
        <end position="59"/>
    </location>
</feature>
<protein>
    <submittedName>
        <fullName evidence="3">Peptidoglycan/LPS O-acetylase OafA/YrhL</fullName>
    </submittedName>
</protein>
<comment type="caution">
    <text evidence="3">The sequence shown here is derived from an EMBL/GenBank/DDBJ whole genome shotgun (WGS) entry which is preliminary data.</text>
</comment>
<feature type="transmembrane region" description="Helical" evidence="1">
    <location>
        <begin position="306"/>
        <end position="327"/>
    </location>
</feature>
<feature type="transmembrane region" description="Helical" evidence="1">
    <location>
        <begin position="125"/>
        <end position="149"/>
    </location>
</feature>
<dbReference type="RefSeq" id="WP_132145630.1">
    <property type="nucleotide sequence ID" value="NZ_SMCS01000006.1"/>
</dbReference>
<feature type="transmembrane region" description="Helical" evidence="1">
    <location>
        <begin position="238"/>
        <end position="255"/>
    </location>
</feature>
<feature type="transmembrane region" description="Helical" evidence="1">
    <location>
        <begin position="267"/>
        <end position="286"/>
    </location>
</feature>
<feature type="transmembrane region" description="Helical" evidence="1">
    <location>
        <begin position="7"/>
        <end position="23"/>
    </location>
</feature>
<feature type="transmembrane region" description="Helical" evidence="1">
    <location>
        <begin position="180"/>
        <end position="200"/>
    </location>
</feature>
<name>A0A4R3YJJ1_9GAMM</name>
<feature type="transmembrane region" description="Helical" evidence="1">
    <location>
        <begin position="207"/>
        <end position="226"/>
    </location>
</feature>
<dbReference type="PANTHER" id="PTHR23028:SF131">
    <property type="entry name" value="BLR2367 PROTEIN"/>
    <property type="match status" value="1"/>
</dbReference>
<accession>A0A4R3YJJ1</accession>
<evidence type="ECO:0000256" key="1">
    <source>
        <dbReference type="SAM" id="Phobius"/>
    </source>
</evidence>
<keyword evidence="1" id="KW-0472">Membrane</keyword>
<evidence type="ECO:0000259" key="2">
    <source>
        <dbReference type="Pfam" id="PF01757"/>
    </source>
</evidence>
<dbReference type="PANTHER" id="PTHR23028">
    <property type="entry name" value="ACETYLTRANSFERASE"/>
    <property type="match status" value="1"/>
</dbReference>
<dbReference type="Pfam" id="PF01757">
    <property type="entry name" value="Acyl_transf_3"/>
    <property type="match status" value="1"/>
</dbReference>
<proteinExistence type="predicted"/>
<keyword evidence="1" id="KW-1133">Transmembrane helix</keyword>
<dbReference type="InterPro" id="IPR002656">
    <property type="entry name" value="Acyl_transf_3_dom"/>
</dbReference>
<dbReference type="OrthoDB" id="9767863at2"/>
<gene>
    <name evidence="3" type="ORF">EC912_106204</name>
</gene>
<dbReference type="GO" id="GO:0016020">
    <property type="term" value="C:membrane"/>
    <property type="evidence" value="ECO:0007669"/>
    <property type="project" value="TreeGrafter"/>
</dbReference>
<dbReference type="GO" id="GO:0016747">
    <property type="term" value="F:acyltransferase activity, transferring groups other than amino-acyl groups"/>
    <property type="evidence" value="ECO:0007669"/>
    <property type="project" value="InterPro"/>
</dbReference>
<sequence length="355" mass="38953">MIYTLQYLRAIAAIMVVMSHIAFKSTVAGADVFGGFRIGASGVDVFFVISGFVMAMIYWRTPHGIPSAGDFWLKRFVRIFPMYWLVTTAALALYLLSPSLVNANSGPTSIWRSYTLIPTLQQSDITFLIGPGWSLSFELYFYTIFSLIFLIPARRAGLTTALAIVLLLACGSLSGMFVTYLFTSPLLLEFAFGMLIFAWFAKARGRLPVMAGLACLAGGIGGFALLNMPGAFVLSERWWQAGIPAALLIVGALSLEPWAMARPSRLWLLLGDASYSLYLIHVFVLGAASRAFGLLQLRNYGPGVEIAFWCATLLATIAAGCIAHRLIERPMTRWIASRVRSWIASSWKFADRAPA</sequence>